<evidence type="ECO:0000313" key="2">
    <source>
        <dbReference type="EMBL" id="MTR65830.1"/>
    </source>
</evidence>
<protein>
    <submittedName>
        <fullName evidence="3">TIGR02206 family membrane protein</fullName>
    </submittedName>
</protein>
<dbReference type="EMBL" id="WMYY01000001">
    <property type="protein sequence ID" value="MTR65830.1"/>
    <property type="molecule type" value="Genomic_DNA"/>
</dbReference>
<evidence type="ECO:0000256" key="1">
    <source>
        <dbReference type="SAM" id="Phobius"/>
    </source>
</evidence>
<evidence type="ECO:0000313" key="3">
    <source>
        <dbReference type="EMBL" id="MTS01450.1"/>
    </source>
</evidence>
<comment type="caution">
    <text evidence="3">The sequence shown here is derived from an EMBL/GenBank/DDBJ whole genome shotgun (WGS) entry which is preliminary data.</text>
</comment>
<proteinExistence type="predicted"/>
<feature type="transmembrane region" description="Helical" evidence="1">
    <location>
        <begin position="20"/>
        <end position="37"/>
    </location>
</feature>
<feature type="transmembrane region" description="Helical" evidence="1">
    <location>
        <begin position="75"/>
        <end position="92"/>
    </location>
</feature>
<evidence type="ECO:0000313" key="4">
    <source>
        <dbReference type="Proteomes" id="UP000460220"/>
    </source>
</evidence>
<feature type="transmembrane region" description="Helical" evidence="1">
    <location>
        <begin position="123"/>
        <end position="145"/>
    </location>
</feature>
<dbReference type="Proteomes" id="UP000460220">
    <property type="component" value="Unassembled WGS sequence"/>
</dbReference>
<dbReference type="EMBL" id="WMZE01000002">
    <property type="protein sequence ID" value="MTS01450.1"/>
    <property type="molecule type" value="Genomic_DNA"/>
</dbReference>
<keyword evidence="1" id="KW-1133">Transmembrane helix</keyword>
<dbReference type="Pfam" id="PF14808">
    <property type="entry name" value="TMEM164"/>
    <property type="match status" value="1"/>
</dbReference>
<accession>A0A6A8V5Z8</accession>
<organism evidence="3">
    <name type="scientific">Streptococcus parasanguinis</name>
    <dbReference type="NCBI Taxonomy" id="1318"/>
    <lineage>
        <taxon>Bacteria</taxon>
        <taxon>Bacillati</taxon>
        <taxon>Bacillota</taxon>
        <taxon>Bacilli</taxon>
        <taxon>Lactobacillales</taxon>
        <taxon>Streptococcaceae</taxon>
        <taxon>Streptococcus</taxon>
    </lineage>
</organism>
<feature type="transmembrane region" description="Helical" evidence="1">
    <location>
        <begin position="99"/>
        <end position="117"/>
    </location>
</feature>
<gene>
    <name evidence="2" type="ORF">GMC73_00815</name>
    <name evidence="3" type="ORF">GMC90_06355</name>
</gene>
<keyword evidence="1" id="KW-0812">Transmembrane</keyword>
<feature type="transmembrane region" description="Helical" evidence="1">
    <location>
        <begin position="157"/>
        <end position="176"/>
    </location>
</feature>
<dbReference type="RefSeq" id="WP_155125604.1">
    <property type="nucleotide sequence ID" value="NZ_WMYY01000001.1"/>
</dbReference>
<feature type="transmembrane region" description="Helical" evidence="1">
    <location>
        <begin position="196"/>
        <end position="213"/>
    </location>
</feature>
<dbReference type="NCBIfam" id="TIGR02206">
    <property type="entry name" value="intg_mem_TP0381"/>
    <property type="match status" value="1"/>
</dbReference>
<keyword evidence="1" id="KW-0472">Membrane</keyword>
<dbReference type="InterPro" id="IPR011737">
    <property type="entry name" value="CHP02206_TP0381"/>
</dbReference>
<dbReference type="AlphaFoldDB" id="A0A6A8V5Z8"/>
<name>A0A6A8V5Z8_STRPA</name>
<feature type="transmembrane region" description="Helical" evidence="1">
    <location>
        <begin position="49"/>
        <end position="69"/>
    </location>
</feature>
<reference evidence="3 4" key="1">
    <citation type="journal article" date="2019" name="Nat. Med.">
        <title>A library of human gut bacterial isolates paired with longitudinal multiomics data enables mechanistic microbiome research.</title>
        <authorList>
            <person name="Poyet M."/>
            <person name="Groussin M."/>
            <person name="Gibbons S.M."/>
            <person name="Avila-Pacheco J."/>
            <person name="Jiang X."/>
            <person name="Kearney S.M."/>
            <person name="Perrotta A.R."/>
            <person name="Berdy B."/>
            <person name="Zhao S."/>
            <person name="Lieberman T.D."/>
            <person name="Swanson P.K."/>
            <person name="Smith M."/>
            <person name="Roesemann S."/>
            <person name="Alexander J.E."/>
            <person name="Rich S.A."/>
            <person name="Livny J."/>
            <person name="Vlamakis H."/>
            <person name="Clish C."/>
            <person name="Bullock K."/>
            <person name="Deik A."/>
            <person name="Scott J."/>
            <person name="Pierce K.A."/>
            <person name="Xavier R.J."/>
            <person name="Alm E.J."/>
        </authorList>
    </citation>
    <scope>NUCLEOTIDE SEQUENCE</scope>
    <source>
        <strain evidence="2 4">BIOML-A12</strain>
        <strain evidence="3">BIOML-A6</strain>
    </source>
</reference>
<sequence>MTLWDLLFTNQKSTPPEFGLWYFILPASLLVVGYFSIKYAQSKSYQRFWYWAQLIQVLTINAWYILAHMPLTDNLPFYHCRLAMLAILFAPRGTYIKQYFALLGVLGSIAALVYPAFDPFPFPHITVLNLIFSHWALFANSLIYLQDHYQSEKQDSLRIVKITFGMNALIFLVNLLTKGDYGFLRRPPIIGDHGALLNYLLVSIVMVAGICLVNQRYKYKYKMVEESIVSRSE</sequence>